<sequence length="107" mass="12133">MARLFLLSIVATLSSCHHLNQKDVTGTYAFWGPFRQSLPLGRLVLTERNAIYGTTVGEFVLDYTVEDGTVYLQMDDHTRLAFRIVHPDTLRTSMGLMGNADYVRVHE</sequence>
<dbReference type="RefSeq" id="WP_196954468.1">
    <property type="nucleotide sequence ID" value="NZ_JADWYK010000003.1"/>
</dbReference>
<dbReference type="Proteomes" id="UP000601099">
    <property type="component" value="Unassembled WGS sequence"/>
</dbReference>
<name>A0ABS0L021_9BACT</name>
<organism evidence="1 2">
    <name type="scientific">Hymenobacter guriensis</name>
    <dbReference type="NCBI Taxonomy" id="2793065"/>
    <lineage>
        <taxon>Bacteria</taxon>
        <taxon>Pseudomonadati</taxon>
        <taxon>Bacteroidota</taxon>
        <taxon>Cytophagia</taxon>
        <taxon>Cytophagales</taxon>
        <taxon>Hymenobacteraceae</taxon>
        <taxon>Hymenobacter</taxon>
    </lineage>
</organism>
<keyword evidence="2" id="KW-1185">Reference proteome</keyword>
<evidence type="ECO:0008006" key="3">
    <source>
        <dbReference type="Google" id="ProtNLM"/>
    </source>
</evidence>
<evidence type="ECO:0000313" key="2">
    <source>
        <dbReference type="Proteomes" id="UP000601099"/>
    </source>
</evidence>
<evidence type="ECO:0000313" key="1">
    <source>
        <dbReference type="EMBL" id="MBG8553459.1"/>
    </source>
</evidence>
<proteinExistence type="predicted"/>
<protein>
    <recommendedName>
        <fullName evidence="3">DUF3471 domain-containing protein</fullName>
    </recommendedName>
</protein>
<gene>
    <name evidence="1" type="ORF">I5L79_07870</name>
</gene>
<dbReference type="EMBL" id="JADWYK010000003">
    <property type="protein sequence ID" value="MBG8553459.1"/>
    <property type="molecule type" value="Genomic_DNA"/>
</dbReference>
<comment type="caution">
    <text evidence="1">The sequence shown here is derived from an EMBL/GenBank/DDBJ whole genome shotgun (WGS) entry which is preliminary data.</text>
</comment>
<reference evidence="1 2" key="1">
    <citation type="submission" date="2020-11" db="EMBL/GenBank/DDBJ databases">
        <title>Hymenobacter sp.</title>
        <authorList>
            <person name="Kim M.K."/>
        </authorList>
    </citation>
    <scope>NUCLEOTIDE SEQUENCE [LARGE SCALE GENOMIC DNA]</scope>
    <source>
        <strain evidence="1 2">BT594</strain>
    </source>
</reference>
<accession>A0ABS0L021</accession>
<dbReference type="PROSITE" id="PS51257">
    <property type="entry name" value="PROKAR_LIPOPROTEIN"/>
    <property type="match status" value="1"/>
</dbReference>